<keyword evidence="6 9" id="KW-0119">Carbohydrate metabolism</keyword>
<dbReference type="SUPFAM" id="SSF51445">
    <property type="entry name" value="(Trans)glycosidases"/>
    <property type="match status" value="1"/>
</dbReference>
<comment type="caution">
    <text evidence="12">The sequence shown here is derived from an EMBL/GenBank/DDBJ whole genome shotgun (WGS) entry which is preliminary data.</text>
</comment>
<feature type="compositionally biased region" description="Polar residues" evidence="10">
    <location>
        <begin position="429"/>
        <end position="442"/>
    </location>
</feature>
<dbReference type="GO" id="GO:0031176">
    <property type="term" value="F:endo-1,4-beta-xylanase activity"/>
    <property type="evidence" value="ECO:0007669"/>
    <property type="project" value="UniProtKB-EC"/>
</dbReference>
<dbReference type="InterPro" id="IPR044846">
    <property type="entry name" value="GH10"/>
</dbReference>
<dbReference type="InterPro" id="IPR001000">
    <property type="entry name" value="GH10_dom"/>
</dbReference>
<dbReference type="PRINTS" id="PR00134">
    <property type="entry name" value="GLHYDRLASE10"/>
</dbReference>
<evidence type="ECO:0000313" key="12">
    <source>
        <dbReference type="EMBL" id="KGM12276.1"/>
    </source>
</evidence>
<keyword evidence="4" id="KW-0732">Signal</keyword>
<reference evidence="12 13" key="1">
    <citation type="submission" date="2013-08" db="EMBL/GenBank/DDBJ databases">
        <title>Genome sequencing of Cellulomonas carbonis T26.</title>
        <authorList>
            <person name="Chen F."/>
            <person name="Li Y."/>
            <person name="Wang G."/>
        </authorList>
    </citation>
    <scope>NUCLEOTIDE SEQUENCE [LARGE SCALE GENOMIC DNA]</scope>
    <source>
        <strain evidence="12 13">T26</strain>
    </source>
</reference>
<gene>
    <name evidence="12" type="ORF">N868_18050</name>
</gene>
<evidence type="ECO:0000256" key="4">
    <source>
        <dbReference type="ARBA" id="ARBA00022729"/>
    </source>
</evidence>
<dbReference type="PROSITE" id="PS51760">
    <property type="entry name" value="GH10_2"/>
    <property type="match status" value="1"/>
</dbReference>
<evidence type="ECO:0000259" key="11">
    <source>
        <dbReference type="PROSITE" id="PS51760"/>
    </source>
</evidence>
<dbReference type="PANTHER" id="PTHR31490:SF88">
    <property type="entry name" value="BETA-XYLANASE"/>
    <property type="match status" value="1"/>
</dbReference>
<feature type="region of interest" description="Disordered" evidence="10">
    <location>
        <begin position="422"/>
        <end position="442"/>
    </location>
</feature>
<dbReference type="AlphaFoldDB" id="A0A0A0BWJ6"/>
<comment type="catalytic activity">
    <reaction evidence="1 9">
        <text>Endohydrolysis of (1-&gt;4)-beta-D-xylosidic linkages in xylans.</text>
        <dbReference type="EC" id="3.2.1.8"/>
    </reaction>
</comment>
<keyword evidence="13" id="KW-1185">Reference proteome</keyword>
<organism evidence="12 13">
    <name type="scientific">Cellulomonas carbonis T26</name>
    <dbReference type="NCBI Taxonomy" id="947969"/>
    <lineage>
        <taxon>Bacteria</taxon>
        <taxon>Bacillati</taxon>
        <taxon>Actinomycetota</taxon>
        <taxon>Actinomycetes</taxon>
        <taxon>Micrococcales</taxon>
        <taxon>Cellulomonadaceae</taxon>
        <taxon>Cellulomonas</taxon>
    </lineage>
</organism>
<evidence type="ECO:0000256" key="9">
    <source>
        <dbReference type="RuleBase" id="RU361174"/>
    </source>
</evidence>
<name>A0A0A0BWJ6_9CELL</name>
<dbReference type="EMBL" id="AXCY01000006">
    <property type="protein sequence ID" value="KGM12276.1"/>
    <property type="molecule type" value="Genomic_DNA"/>
</dbReference>
<keyword evidence="3 12" id="KW-0858">Xylan degradation</keyword>
<reference evidence="12 13" key="2">
    <citation type="journal article" date="2015" name="Stand. Genomic Sci.">
        <title>Draft genome sequence of Cellulomonas carbonis T26(T) and comparative analysis of six Cellulomonas genomes.</title>
        <authorList>
            <person name="Zhuang W."/>
            <person name="Zhang S."/>
            <person name="Xia X."/>
            <person name="Wang G."/>
        </authorList>
    </citation>
    <scope>NUCLEOTIDE SEQUENCE [LARGE SCALE GENOMIC DNA]</scope>
    <source>
        <strain evidence="12 13">T26</strain>
    </source>
</reference>
<dbReference type="SMART" id="SM00633">
    <property type="entry name" value="Glyco_10"/>
    <property type="match status" value="1"/>
</dbReference>
<dbReference type="Gene3D" id="3.20.20.80">
    <property type="entry name" value="Glycosidases"/>
    <property type="match status" value="1"/>
</dbReference>
<dbReference type="EC" id="3.2.1.8" evidence="9"/>
<dbReference type="InterPro" id="IPR017853">
    <property type="entry name" value="GH"/>
</dbReference>
<feature type="domain" description="GH10" evidence="11">
    <location>
        <begin position="77"/>
        <end position="373"/>
    </location>
</feature>
<evidence type="ECO:0000256" key="2">
    <source>
        <dbReference type="ARBA" id="ARBA00007495"/>
    </source>
</evidence>
<dbReference type="PANTHER" id="PTHR31490">
    <property type="entry name" value="GLYCOSYL HYDROLASE"/>
    <property type="match status" value="1"/>
</dbReference>
<dbReference type="Pfam" id="PF00331">
    <property type="entry name" value="Glyco_hydro_10"/>
    <property type="match status" value="1"/>
</dbReference>
<dbReference type="Proteomes" id="UP000029839">
    <property type="component" value="Unassembled WGS sequence"/>
</dbReference>
<dbReference type="GO" id="GO:0045493">
    <property type="term" value="P:xylan catabolic process"/>
    <property type="evidence" value="ECO:0007669"/>
    <property type="project" value="UniProtKB-KW"/>
</dbReference>
<evidence type="ECO:0000313" key="13">
    <source>
        <dbReference type="Proteomes" id="UP000029839"/>
    </source>
</evidence>
<evidence type="ECO:0000256" key="10">
    <source>
        <dbReference type="SAM" id="MobiDB-lite"/>
    </source>
</evidence>
<keyword evidence="7 9" id="KW-0326">Glycosidase</keyword>
<evidence type="ECO:0000256" key="7">
    <source>
        <dbReference type="ARBA" id="ARBA00023295"/>
    </source>
</evidence>
<evidence type="ECO:0000256" key="1">
    <source>
        <dbReference type="ARBA" id="ARBA00000681"/>
    </source>
</evidence>
<evidence type="ECO:0000256" key="8">
    <source>
        <dbReference type="ARBA" id="ARBA00023326"/>
    </source>
</evidence>
<sequence length="442" mass="48174">MSFPAPRTYPVDPAMSHRRGQTTVRVLDTSGSPLADTDVVVEQRSHSFAFGCIGFDFIGLANDETGGGDGAFGGATAEQAAELTDAWLDVFNTATLPFYWAGFEPERGRPDTERLRRAAEWFAARGVTVKGHPLVWHTLAPHWLLDLDTAEVERVQRDRIRRDVSGFAGLVDTWDAINEVVIMPVFDKEENGITRLCRERGRIATIRMAFEEARAANPSATLVLNDFDMSTAYECLIEGVLEAGIEVDAIGLQSHMHQGYWGEEKTLRILERFARYGLPLHLTESTLLSGELMPPEIVDLNDYQVPSWPSTPEGEARQADEVVRHYRTLLSHPSVATVNYWGLTDAGAWLGAPVGLVRADGTRKPAFDALRGLVKDEWWVAPTTTRTDADGLLTIEGWGGTYGIGPAGGTGSTATVTVEPSGAHALGSTPATNSRTVDVTLP</sequence>
<protein>
    <recommendedName>
        <fullName evidence="9">Beta-xylanase</fullName>
        <ecNumber evidence="9">3.2.1.8</ecNumber>
    </recommendedName>
</protein>
<proteinExistence type="inferred from homology"/>
<evidence type="ECO:0000256" key="5">
    <source>
        <dbReference type="ARBA" id="ARBA00022801"/>
    </source>
</evidence>
<evidence type="ECO:0000256" key="3">
    <source>
        <dbReference type="ARBA" id="ARBA00022651"/>
    </source>
</evidence>
<evidence type="ECO:0000256" key="6">
    <source>
        <dbReference type="ARBA" id="ARBA00023277"/>
    </source>
</evidence>
<accession>A0A0A0BWJ6</accession>
<feature type="region of interest" description="Disordered" evidence="10">
    <location>
        <begin position="1"/>
        <end position="20"/>
    </location>
</feature>
<keyword evidence="8 9" id="KW-0624">Polysaccharide degradation</keyword>
<comment type="similarity">
    <text evidence="2 9">Belongs to the glycosyl hydrolase 10 (cellulase F) family.</text>
</comment>
<keyword evidence="5 9" id="KW-0378">Hydrolase</keyword>